<evidence type="ECO:0000256" key="1">
    <source>
        <dbReference type="SAM" id="MobiDB-lite"/>
    </source>
</evidence>
<dbReference type="EMBL" id="BEGY01000134">
    <property type="protein sequence ID" value="GAX84723.1"/>
    <property type="molecule type" value="Genomic_DNA"/>
</dbReference>
<feature type="region of interest" description="Disordered" evidence="1">
    <location>
        <begin position="1"/>
        <end position="73"/>
    </location>
</feature>
<dbReference type="Proteomes" id="UP000232323">
    <property type="component" value="Unassembled WGS sequence"/>
</dbReference>
<dbReference type="AlphaFoldDB" id="A0A250XNZ8"/>
<reference evidence="2 3" key="1">
    <citation type="submission" date="2017-08" db="EMBL/GenBank/DDBJ databases">
        <title>Acidophilic green algal genome provides insights into adaptation to an acidic environment.</title>
        <authorList>
            <person name="Hirooka S."/>
            <person name="Hirose Y."/>
            <person name="Kanesaki Y."/>
            <person name="Higuchi S."/>
            <person name="Fujiwara T."/>
            <person name="Onuma R."/>
            <person name="Era A."/>
            <person name="Ohbayashi R."/>
            <person name="Uzuka A."/>
            <person name="Nozaki H."/>
            <person name="Yoshikawa H."/>
            <person name="Miyagishima S.Y."/>
        </authorList>
    </citation>
    <scope>NUCLEOTIDE SEQUENCE [LARGE SCALE GENOMIC DNA]</scope>
    <source>
        <strain evidence="2 3">NIES-2499</strain>
    </source>
</reference>
<evidence type="ECO:0000313" key="2">
    <source>
        <dbReference type="EMBL" id="GAX84723.1"/>
    </source>
</evidence>
<feature type="compositionally biased region" description="Polar residues" evidence="1">
    <location>
        <begin position="9"/>
        <end position="18"/>
    </location>
</feature>
<comment type="caution">
    <text evidence="2">The sequence shown here is derived from an EMBL/GenBank/DDBJ whole genome shotgun (WGS) entry which is preliminary data.</text>
</comment>
<sequence length="394" mass="43196">MFSGKLQGHKQQSSSIQSHRCKLGPAQVSRKHSNLTRVKEYYSKPHSVRLSQTASAPASSGPTSESHSVLQPTGTTIVSRPLSMLDVDEELWQVLDMCSDDELELVYNILHSNSPFSPVIKSIVSEKEPALVELRGRISVMHKVESRFRFLAADPSSMIQGRRPRYRDALLSIRDRVEVQCSSNLNTYDLETEIFLHIMQNCLEYVQDSSDPDPSEAASAAFMAEGDGMSSTKPKGSNWSERLSAPFKFGMKELVPTLVKFGSALTVTAAGQRAIQQLGLQLITKQLKYQVTAKAVTEMAKGAVATWSRQAVLETAQRGVTMATARYSVMQGALAFLGPIMWGSLALDLALKAIGTDYARIIRAVFILAQVRLVRTQGFVQATTIASSDIAVVP</sequence>
<proteinExistence type="predicted"/>
<keyword evidence="3" id="KW-1185">Reference proteome</keyword>
<dbReference type="PANTHER" id="PTHR37203">
    <property type="match status" value="1"/>
</dbReference>
<evidence type="ECO:0000313" key="3">
    <source>
        <dbReference type="Proteomes" id="UP000232323"/>
    </source>
</evidence>
<dbReference type="OrthoDB" id="448946at2759"/>
<gene>
    <name evidence="2" type="ORF">CEUSTIGMA_g12145.t1</name>
</gene>
<feature type="compositionally biased region" description="Low complexity" evidence="1">
    <location>
        <begin position="51"/>
        <end position="66"/>
    </location>
</feature>
<dbReference type="STRING" id="1157962.A0A250XNZ8"/>
<name>A0A250XNZ8_9CHLO</name>
<protein>
    <submittedName>
        <fullName evidence="2">Uncharacterized protein</fullName>
    </submittedName>
</protein>
<organism evidence="2 3">
    <name type="scientific">Chlamydomonas eustigma</name>
    <dbReference type="NCBI Taxonomy" id="1157962"/>
    <lineage>
        <taxon>Eukaryota</taxon>
        <taxon>Viridiplantae</taxon>
        <taxon>Chlorophyta</taxon>
        <taxon>core chlorophytes</taxon>
        <taxon>Chlorophyceae</taxon>
        <taxon>CS clade</taxon>
        <taxon>Chlamydomonadales</taxon>
        <taxon>Chlamydomonadaceae</taxon>
        <taxon>Chlamydomonas</taxon>
    </lineage>
</organism>
<dbReference type="PANTHER" id="PTHR37203:SF3">
    <property type="entry name" value="SLR0975 PROTEIN"/>
    <property type="match status" value="1"/>
</dbReference>
<accession>A0A250XNZ8</accession>